<gene>
    <name evidence="1" type="ORF">SAMN02745158_01822</name>
</gene>
<accession>A0A1M4WZY6</accession>
<dbReference type="EMBL" id="FQVI01000007">
    <property type="protein sequence ID" value="SHE86809.1"/>
    <property type="molecule type" value="Genomic_DNA"/>
</dbReference>
<reference evidence="1 2" key="1">
    <citation type="submission" date="2016-11" db="EMBL/GenBank/DDBJ databases">
        <authorList>
            <person name="Jaros S."/>
            <person name="Januszkiewicz K."/>
            <person name="Wedrychowicz H."/>
        </authorList>
    </citation>
    <scope>NUCLEOTIDE SEQUENCE [LARGE SCALE GENOMIC DNA]</scope>
    <source>
        <strain evidence="1 2">DSM 17459</strain>
    </source>
</reference>
<organism evidence="1 2">
    <name type="scientific">Lactonifactor longoviformis DSM 17459</name>
    <dbReference type="NCBI Taxonomy" id="1122155"/>
    <lineage>
        <taxon>Bacteria</taxon>
        <taxon>Bacillati</taxon>
        <taxon>Bacillota</taxon>
        <taxon>Clostridia</taxon>
        <taxon>Eubacteriales</taxon>
        <taxon>Clostridiaceae</taxon>
        <taxon>Lactonifactor</taxon>
    </lineage>
</organism>
<evidence type="ECO:0000313" key="2">
    <source>
        <dbReference type="Proteomes" id="UP000184245"/>
    </source>
</evidence>
<dbReference type="Proteomes" id="UP000184245">
    <property type="component" value="Unassembled WGS sequence"/>
</dbReference>
<evidence type="ECO:0000313" key="1">
    <source>
        <dbReference type="EMBL" id="SHE86809.1"/>
    </source>
</evidence>
<dbReference type="STRING" id="1122155.SAMN02745158_01822"/>
<dbReference type="RefSeq" id="WP_072851083.1">
    <property type="nucleotide sequence ID" value="NZ_FQVI01000007.1"/>
</dbReference>
<name>A0A1M4WZY6_9CLOT</name>
<sequence length="188" mass="21029">MRNERWRKHKVIIIAAAAALGVTGTAGILAVYGQNLAERRVAEEASESLTEGVIEEIPYYRGWNDSTLYRDAVEDQEIVKEVCTHFGLDYETVTMKDITKDMRNYEEALNLKKDLGDNPLLSENAKEGVFTLEVYISDVYAFDGGGQVIKKYCETLGLDASLLKVSDLSLEDLIKIGELAYETSDHPK</sequence>
<proteinExistence type="predicted"/>
<dbReference type="AlphaFoldDB" id="A0A1M4WZY6"/>
<dbReference type="OrthoDB" id="1975569at2"/>
<protein>
    <submittedName>
        <fullName evidence="1">Uncharacterized protein</fullName>
    </submittedName>
</protein>
<keyword evidence="2" id="KW-1185">Reference proteome</keyword>